<comment type="caution">
    <text evidence="1">The sequence shown here is derived from an EMBL/GenBank/DDBJ whole genome shotgun (WGS) entry which is preliminary data.</text>
</comment>
<reference evidence="1 2" key="1">
    <citation type="submission" date="2019-10" db="EMBL/GenBank/DDBJ databases">
        <title>Lysobacter alkalisoli sp. nov., isolated from saline-alkaline soil.</title>
        <authorList>
            <person name="Sun J.-Q."/>
        </authorList>
    </citation>
    <scope>NUCLEOTIDE SEQUENCE [LARGE SCALE GENOMIC DNA]</scope>
    <source>
        <strain evidence="1 2">KCTC 42381</strain>
    </source>
</reference>
<evidence type="ECO:0000313" key="2">
    <source>
        <dbReference type="Proteomes" id="UP000320431"/>
    </source>
</evidence>
<organism evidence="1 2">
    <name type="scientific">Marilutibacter maris</name>
    <dbReference type="NCBI Taxonomy" id="1605891"/>
    <lineage>
        <taxon>Bacteria</taxon>
        <taxon>Pseudomonadati</taxon>
        <taxon>Pseudomonadota</taxon>
        <taxon>Gammaproteobacteria</taxon>
        <taxon>Lysobacterales</taxon>
        <taxon>Lysobacteraceae</taxon>
        <taxon>Marilutibacter</taxon>
    </lineage>
</organism>
<dbReference type="AlphaFoldDB" id="A0A508AK35"/>
<name>A0A508AK35_9GAMM</name>
<sequence>MIGLAPTRIPAASDLLDTLPDMADGLQSQLIELHKRPSLDRCDHLLANLAGAIHTLQKLQAAMRREGSGDDQ</sequence>
<dbReference type="EMBL" id="VICD02000215">
    <property type="protein sequence ID" value="KAB8180172.1"/>
    <property type="molecule type" value="Genomic_DNA"/>
</dbReference>
<dbReference type="RefSeq" id="WP_141482615.1">
    <property type="nucleotide sequence ID" value="NZ_VICD02000215.1"/>
</dbReference>
<accession>A0A508AK35</accession>
<evidence type="ECO:0000313" key="1">
    <source>
        <dbReference type="EMBL" id="KAB8180172.1"/>
    </source>
</evidence>
<proteinExistence type="predicted"/>
<protein>
    <submittedName>
        <fullName evidence="1">Uncharacterized protein</fullName>
    </submittedName>
</protein>
<gene>
    <name evidence="1" type="ORF">FKV24_012615</name>
</gene>
<dbReference type="Proteomes" id="UP000320431">
    <property type="component" value="Unassembled WGS sequence"/>
</dbReference>